<dbReference type="EMBL" id="UGTZ01000001">
    <property type="protein sequence ID" value="SUC31933.1"/>
    <property type="molecule type" value="Genomic_DNA"/>
</dbReference>
<dbReference type="AlphaFoldDB" id="A0A379FU92"/>
<organism evidence="1 2">
    <name type="scientific">Providencia rettgeri</name>
    <dbReference type="NCBI Taxonomy" id="587"/>
    <lineage>
        <taxon>Bacteria</taxon>
        <taxon>Pseudomonadati</taxon>
        <taxon>Pseudomonadota</taxon>
        <taxon>Gammaproteobacteria</taxon>
        <taxon>Enterobacterales</taxon>
        <taxon>Morganellaceae</taxon>
        <taxon>Providencia</taxon>
    </lineage>
</organism>
<proteinExistence type="predicted"/>
<sequence>MVGSISNTQNYIGALRTVYFDRATLVNINVKLLLERVGGFQRYRY</sequence>
<accession>A0A379FU92</accession>
<name>A0A379FU92_PRORE</name>
<gene>
    <name evidence="1" type="ORF">NCTC11801_02906</name>
</gene>
<reference evidence="1 2" key="1">
    <citation type="submission" date="2018-06" db="EMBL/GenBank/DDBJ databases">
        <authorList>
            <consortium name="Pathogen Informatics"/>
            <person name="Doyle S."/>
        </authorList>
    </citation>
    <scope>NUCLEOTIDE SEQUENCE [LARGE SCALE GENOMIC DNA]</scope>
    <source>
        <strain evidence="1 2">NCTC11801</strain>
    </source>
</reference>
<protein>
    <submittedName>
        <fullName evidence="1">Uncharacterized protein</fullName>
    </submittedName>
</protein>
<evidence type="ECO:0000313" key="1">
    <source>
        <dbReference type="EMBL" id="SUC31933.1"/>
    </source>
</evidence>
<evidence type="ECO:0000313" key="2">
    <source>
        <dbReference type="Proteomes" id="UP000254208"/>
    </source>
</evidence>
<dbReference type="Proteomes" id="UP000254208">
    <property type="component" value="Unassembled WGS sequence"/>
</dbReference>